<reference evidence="6" key="2">
    <citation type="submission" date="2012-08" db="EMBL/GenBank/DDBJ databases">
        <title>Genome sequence of Kazachstania naganishii.</title>
        <authorList>
            <person name="Gordon J.L."/>
            <person name="Armisen D."/>
            <person name="Proux-Wera E."/>
            <person name="OhEigeartaigh S.S."/>
            <person name="Byrne K.P."/>
            <person name="Wolfe K.H."/>
        </authorList>
    </citation>
    <scope>NUCLEOTIDE SEQUENCE [LARGE SCALE GENOMIC DNA]</scope>
    <source>
        <strain evidence="6">ATCC MYA-139 / BCRC 22969 / CBS 8797 / CCRC 22969 / KCTC 17520 / NBRC 10181 / NCYC 3082</strain>
    </source>
</reference>
<sequence length="688" mass="75999">MLSALPLRAGVGSQVAPTTFEELTPGGGNFDAIRRAAAQAATDEAAQQWVRGAVEVALLLLEQVFLELVYVRGDFLSAAQFLRATVQPMVTLWAGLHKEAWSHSGKGQAPAADMLRELSSVLTNPEGMARAVWPSGGVAEARERLVGKVYGYISPDDLVPSGRLVTLLKQAVRYQRLGDVHDDDQDDDEDDGETVSLLQDNKPTYTPLQFKEQKTLTQNADEIWYLQFSPDGKYLASASADSLTDRKILIYDVENDFQVYRVLAGNTQCVLYLSFSPDSRYIVSCPFNETANIYDIHTDGLPTDINETVQHCEADRIKAQIIQPCLSFQILIPSKAAPNSRHTSHSGATLPGDDASSSSPGDTPTSSSSSQGHHQTGRHTATTATATATTTTTTPPQSSSTWPRIWCCDWFHTQGHSGKFIVGSPDREVAIYDINERAIIYKFSEHAGMETDRDKLSSRPRLFHNIFEAEADGTRTDHSTGKSLFPRIHDVKISYDDKYLILMTHQGTIDVYDISDLPPNGNMPHFALKSFAPKRINQLKIQKNMTCVSLPQPDPATGVVDPALQNLLLVNLRFSEIQLWNYKENLLVQKYFGQRQEQFIIRSCFGCENKLVLSGSEDGKIYIWDRAQGCVLGVLPGHTGERATAAGSNKKFGKNCNVVAWSPTDKHIFASGGDDGYVKIWRVIKGRK</sequence>
<gene>
    <name evidence="5" type="primary">KNAG0C00410</name>
    <name evidence="5" type="ordered locus">KNAG_0C00410</name>
</gene>
<dbReference type="OrthoDB" id="972532at2759"/>
<dbReference type="PROSITE" id="PS50082">
    <property type="entry name" value="WD_REPEATS_2"/>
    <property type="match status" value="2"/>
</dbReference>
<dbReference type="GO" id="GO:0034657">
    <property type="term" value="C:GID complex"/>
    <property type="evidence" value="ECO:0007669"/>
    <property type="project" value="EnsemblFungi"/>
</dbReference>
<feature type="region of interest" description="Disordered" evidence="4">
    <location>
        <begin position="337"/>
        <end position="401"/>
    </location>
</feature>
<dbReference type="GO" id="GO:0005777">
    <property type="term" value="C:peroxisome"/>
    <property type="evidence" value="ECO:0007669"/>
    <property type="project" value="EnsemblFungi"/>
</dbReference>
<protein>
    <recommendedName>
        <fullName evidence="7">Anaphase-promoting complex subunit 4 WD40 domain-containing protein</fullName>
    </recommendedName>
</protein>
<organism evidence="5 6">
    <name type="scientific">Huiozyma naganishii (strain ATCC MYA-139 / BCRC 22969 / CBS 8797 / KCTC 17520 / NBRC 10181 / NCYC 3082 / Yp74L-3)</name>
    <name type="common">Yeast</name>
    <name type="synonym">Kazachstania naganishii</name>
    <dbReference type="NCBI Taxonomy" id="1071383"/>
    <lineage>
        <taxon>Eukaryota</taxon>
        <taxon>Fungi</taxon>
        <taxon>Dikarya</taxon>
        <taxon>Ascomycota</taxon>
        <taxon>Saccharomycotina</taxon>
        <taxon>Saccharomycetes</taxon>
        <taxon>Saccharomycetales</taxon>
        <taxon>Saccharomycetaceae</taxon>
        <taxon>Huiozyma</taxon>
    </lineage>
</organism>
<dbReference type="PANTHER" id="PTHR22838">
    <property type="entry name" value="WD REPEAT PROTEIN 26-RELATED"/>
    <property type="match status" value="1"/>
</dbReference>
<feature type="repeat" description="WD" evidence="3">
    <location>
        <begin position="659"/>
        <end position="688"/>
    </location>
</feature>
<evidence type="ECO:0008006" key="7">
    <source>
        <dbReference type="Google" id="ProtNLM"/>
    </source>
</evidence>
<dbReference type="EMBL" id="HE978316">
    <property type="protein sequence ID" value="CCK69155.1"/>
    <property type="molecule type" value="Genomic_DNA"/>
</dbReference>
<feature type="compositionally biased region" description="Low complexity" evidence="4">
    <location>
        <begin position="351"/>
        <end position="370"/>
    </location>
</feature>
<dbReference type="Proteomes" id="UP000006310">
    <property type="component" value="Chromosome 3"/>
</dbReference>
<dbReference type="InterPro" id="IPR015943">
    <property type="entry name" value="WD40/YVTN_repeat-like_dom_sf"/>
</dbReference>
<accession>J7R2V6</accession>
<evidence type="ECO:0000256" key="3">
    <source>
        <dbReference type="PROSITE-ProRule" id="PRU00221"/>
    </source>
</evidence>
<dbReference type="STRING" id="1071383.J7R2V6"/>
<dbReference type="eggNOG" id="KOG0293">
    <property type="taxonomic scope" value="Eukaryota"/>
</dbReference>
<dbReference type="GO" id="GO:0043161">
    <property type="term" value="P:proteasome-mediated ubiquitin-dependent protein catabolic process"/>
    <property type="evidence" value="ECO:0007669"/>
    <property type="project" value="EnsemblFungi"/>
</dbReference>
<dbReference type="Gene3D" id="2.130.10.10">
    <property type="entry name" value="YVTN repeat-like/Quinoprotein amine dehydrogenase"/>
    <property type="match status" value="2"/>
</dbReference>
<feature type="compositionally biased region" description="Acidic residues" evidence="4">
    <location>
        <begin position="181"/>
        <end position="193"/>
    </location>
</feature>
<evidence type="ECO:0000256" key="2">
    <source>
        <dbReference type="ARBA" id="ARBA00022737"/>
    </source>
</evidence>
<feature type="repeat" description="WD" evidence="3">
    <location>
        <begin position="608"/>
        <end position="625"/>
    </location>
</feature>
<reference evidence="5 6" key="1">
    <citation type="journal article" date="2011" name="Proc. Natl. Acad. Sci. U.S.A.">
        <title>Evolutionary erosion of yeast sex chromosomes by mating-type switching accidents.</title>
        <authorList>
            <person name="Gordon J.L."/>
            <person name="Armisen D."/>
            <person name="Proux-Wera E."/>
            <person name="Oheigeartaigh S.S."/>
            <person name="Byrne K.P."/>
            <person name="Wolfe K.H."/>
        </authorList>
    </citation>
    <scope>NUCLEOTIDE SEQUENCE [LARGE SCALE GENOMIC DNA]</scope>
    <source>
        <strain evidence="6">ATCC MYA-139 / BCRC 22969 / CBS 8797 / CCRC 22969 / KCTC 17520 / NBRC 10181 / NCYC 3082</strain>
    </source>
</reference>
<dbReference type="PANTHER" id="PTHR22838:SF0">
    <property type="entry name" value="WD REPEAT-CONTAINING PROTEIN 26"/>
    <property type="match status" value="1"/>
</dbReference>
<dbReference type="KEGG" id="kng:KNAG_0C00410"/>
<dbReference type="AlphaFoldDB" id="J7R2V6"/>
<dbReference type="InterPro" id="IPR036322">
    <property type="entry name" value="WD40_repeat_dom_sf"/>
</dbReference>
<dbReference type="HOGENOM" id="CLU_020885_0_0_1"/>
<evidence type="ECO:0000256" key="4">
    <source>
        <dbReference type="SAM" id="MobiDB-lite"/>
    </source>
</evidence>
<keyword evidence="6" id="KW-1185">Reference proteome</keyword>
<dbReference type="InterPro" id="IPR001680">
    <property type="entry name" value="WD40_rpt"/>
</dbReference>
<dbReference type="GO" id="GO:0045721">
    <property type="term" value="P:negative regulation of gluconeogenesis"/>
    <property type="evidence" value="ECO:0007669"/>
    <property type="project" value="EnsemblFungi"/>
</dbReference>
<dbReference type="PROSITE" id="PS50294">
    <property type="entry name" value="WD_REPEATS_REGION"/>
    <property type="match status" value="1"/>
</dbReference>
<dbReference type="SMART" id="SM00320">
    <property type="entry name" value="WD40"/>
    <property type="match status" value="5"/>
</dbReference>
<dbReference type="InterPro" id="IPR051350">
    <property type="entry name" value="WD_repeat-ST_regulator"/>
</dbReference>
<feature type="compositionally biased region" description="Low complexity" evidence="4">
    <location>
        <begin position="380"/>
        <end position="394"/>
    </location>
</feature>
<dbReference type="GeneID" id="34524835"/>
<proteinExistence type="predicted"/>
<evidence type="ECO:0000313" key="5">
    <source>
        <dbReference type="EMBL" id="CCK69155.1"/>
    </source>
</evidence>
<keyword evidence="1 3" id="KW-0853">WD repeat</keyword>
<name>J7R2V6_HUIN7</name>
<keyword evidence="2" id="KW-0677">Repeat</keyword>
<dbReference type="SUPFAM" id="SSF50978">
    <property type="entry name" value="WD40 repeat-like"/>
    <property type="match status" value="1"/>
</dbReference>
<feature type="region of interest" description="Disordered" evidence="4">
    <location>
        <begin position="179"/>
        <end position="198"/>
    </location>
</feature>
<dbReference type="Pfam" id="PF00400">
    <property type="entry name" value="WD40"/>
    <property type="match status" value="4"/>
</dbReference>
<evidence type="ECO:0000313" key="6">
    <source>
        <dbReference type="Proteomes" id="UP000006310"/>
    </source>
</evidence>
<evidence type="ECO:0000256" key="1">
    <source>
        <dbReference type="ARBA" id="ARBA00022574"/>
    </source>
</evidence>
<dbReference type="RefSeq" id="XP_022463401.1">
    <property type="nucleotide sequence ID" value="XM_022606735.1"/>
</dbReference>
<dbReference type="OMA" id="AHNDEVW"/>